<proteinExistence type="predicted"/>
<dbReference type="OrthoDB" id="9836121at2"/>
<dbReference type="AlphaFoldDB" id="A0A1E5FZD9"/>
<comment type="caution">
    <text evidence="2">The sequence shown here is derived from an EMBL/GenBank/DDBJ whole genome shotgun (WGS) entry which is preliminary data.</text>
</comment>
<evidence type="ECO:0000313" key="3">
    <source>
        <dbReference type="Proteomes" id="UP000094296"/>
    </source>
</evidence>
<keyword evidence="1" id="KW-0812">Transmembrane</keyword>
<dbReference type="RefSeq" id="WP_069644208.1">
    <property type="nucleotide sequence ID" value="NZ_MIJE01000034.1"/>
</dbReference>
<name>A0A1E5FZD9_9FIRM</name>
<keyword evidence="1" id="KW-1133">Transmembrane helix</keyword>
<feature type="transmembrane region" description="Helical" evidence="1">
    <location>
        <begin position="39"/>
        <end position="57"/>
    </location>
</feature>
<reference evidence="2 3" key="1">
    <citation type="submission" date="2016-09" db="EMBL/GenBank/DDBJ databases">
        <title>Draft genome sequence for the type strain of Desulfuribacillus alkaliarsenatis AHT28, an obligately anaerobic, sulfidogenic bacterium isolated from Russian soda lake sediments.</title>
        <authorList>
            <person name="Abin C.A."/>
            <person name="Hollibaugh J.T."/>
        </authorList>
    </citation>
    <scope>NUCLEOTIDE SEQUENCE [LARGE SCALE GENOMIC DNA]</scope>
    <source>
        <strain evidence="2 3">AHT28</strain>
    </source>
</reference>
<dbReference type="Proteomes" id="UP000094296">
    <property type="component" value="Unassembled WGS sequence"/>
</dbReference>
<feature type="transmembrane region" description="Helical" evidence="1">
    <location>
        <begin position="69"/>
        <end position="87"/>
    </location>
</feature>
<accession>A0A1E5FZD9</accession>
<protein>
    <submittedName>
        <fullName evidence="2">Uncharacterized protein</fullName>
    </submittedName>
</protein>
<organism evidence="2 3">
    <name type="scientific">Desulfuribacillus alkaliarsenatis</name>
    <dbReference type="NCBI Taxonomy" id="766136"/>
    <lineage>
        <taxon>Bacteria</taxon>
        <taxon>Bacillati</taxon>
        <taxon>Bacillota</taxon>
        <taxon>Desulfuribacillia</taxon>
        <taxon>Desulfuribacillales</taxon>
        <taxon>Desulfuribacillaceae</taxon>
        <taxon>Desulfuribacillus</taxon>
    </lineage>
</organism>
<feature type="transmembrane region" description="Helical" evidence="1">
    <location>
        <begin position="157"/>
        <end position="176"/>
    </location>
</feature>
<gene>
    <name evidence="2" type="ORF">BHF68_11130</name>
</gene>
<dbReference type="EMBL" id="MIJE01000034">
    <property type="protein sequence ID" value="OEF95935.1"/>
    <property type="molecule type" value="Genomic_DNA"/>
</dbReference>
<sequence>MNRIKWSMGLFNTLFIHFFVGLAVAMLMVKWTWLDMRTNAGAIIPALLMISGFVYLINTKVRIYQTLYWQRPLAIILVAASGVVIALTNSFNSLHMQIVPASTVRAGFFLKNITLNQINVWVGIVFLIGIVSYVIYHKLQTSIDNDDTRSTLKGTKRIIILTVMYTVFIILIMYMVQPGIRYFINSLIGI</sequence>
<keyword evidence="1" id="KW-0472">Membrane</keyword>
<dbReference type="STRING" id="766136.BHF68_11130"/>
<feature type="transmembrane region" description="Helical" evidence="1">
    <location>
        <begin position="118"/>
        <end position="136"/>
    </location>
</feature>
<keyword evidence="3" id="KW-1185">Reference proteome</keyword>
<evidence type="ECO:0000313" key="2">
    <source>
        <dbReference type="EMBL" id="OEF95935.1"/>
    </source>
</evidence>
<feature type="transmembrane region" description="Helical" evidence="1">
    <location>
        <begin position="12"/>
        <end position="33"/>
    </location>
</feature>
<evidence type="ECO:0000256" key="1">
    <source>
        <dbReference type="SAM" id="Phobius"/>
    </source>
</evidence>